<dbReference type="GeneID" id="59148982"/>
<dbReference type="Pfam" id="PF04457">
    <property type="entry name" value="MJ1316"/>
    <property type="match status" value="1"/>
</dbReference>
<dbReference type="KEGG" id="thel:IG193_03760"/>
<dbReference type="Proteomes" id="UP000594121">
    <property type="component" value="Chromosome"/>
</dbReference>
<proteinExistence type="predicted"/>
<sequence>MKNPMRNFFQRVLWDDNVDKKGIVVEFASRGSNTGVEAFTGEDVVKVTRDGLLVATGGRAKFIPFHRIIEIRYRGRVVFSKKESVYSFKI</sequence>
<dbReference type="EMBL" id="CP062310">
    <property type="protein sequence ID" value="QOJ79584.1"/>
    <property type="molecule type" value="Genomic_DNA"/>
</dbReference>
<evidence type="ECO:0000313" key="2">
    <source>
        <dbReference type="EMBL" id="QOJ79584.1"/>
    </source>
</evidence>
<dbReference type="RefSeq" id="WP_192819556.1">
    <property type="nucleotide sequence ID" value="NZ_CP062310.1"/>
</dbReference>
<reference evidence="2 3" key="1">
    <citation type="submission" date="2020-10" db="EMBL/GenBank/DDBJ databases">
        <title>Thermofilum lucidum 3507LT sp. nov. a novel member of Thermofilaceae family isolated from Chile hot spring, and proposal of description order Thermofilales.</title>
        <authorList>
            <person name="Zayulina K.S."/>
            <person name="Elcheninov A.G."/>
            <person name="Toshchakov S.V."/>
            <person name="Kublanov I.V."/>
        </authorList>
    </citation>
    <scope>NUCLEOTIDE SEQUENCE [LARGE SCALE GENOMIC DNA]</scope>
    <source>
        <strain evidence="2 3">3507LT</strain>
    </source>
</reference>
<dbReference type="InParanoid" id="A0A7L9FKV6"/>
<protein>
    <submittedName>
        <fullName evidence="2">DUF504 domain-containing protein</fullName>
    </submittedName>
</protein>
<feature type="domain" description="MJ1316 RNA cyclic group end recognition" evidence="1">
    <location>
        <begin position="4"/>
        <end position="81"/>
    </location>
</feature>
<name>A0A7L9FKV6_9CREN</name>
<gene>
    <name evidence="2" type="ORF">IG193_03760</name>
</gene>
<keyword evidence="3" id="KW-1185">Reference proteome</keyword>
<dbReference type="AlphaFoldDB" id="A0A7L9FKV6"/>
<evidence type="ECO:0000313" key="3">
    <source>
        <dbReference type="Proteomes" id="UP000594121"/>
    </source>
</evidence>
<dbReference type="InterPro" id="IPR040459">
    <property type="entry name" value="MJ1316"/>
</dbReference>
<organism evidence="2 3">
    <name type="scientific">Infirmifilum lucidum</name>
    <dbReference type="NCBI Taxonomy" id="2776706"/>
    <lineage>
        <taxon>Archaea</taxon>
        <taxon>Thermoproteota</taxon>
        <taxon>Thermoprotei</taxon>
        <taxon>Thermofilales</taxon>
        <taxon>Thermofilaceae</taxon>
        <taxon>Infirmifilum</taxon>
    </lineage>
</organism>
<accession>A0A7L9FKV6</accession>
<evidence type="ECO:0000259" key="1">
    <source>
        <dbReference type="Pfam" id="PF04457"/>
    </source>
</evidence>